<dbReference type="InterPro" id="IPR001494">
    <property type="entry name" value="Importin-beta_N"/>
</dbReference>
<reference evidence="9" key="1">
    <citation type="submission" date="2018-08" db="EMBL/GenBank/DDBJ databases">
        <authorList>
            <person name="Guldener U."/>
        </authorList>
    </citation>
    <scope>NUCLEOTIDE SEQUENCE</scope>
    <source>
        <strain evidence="9">UB2</strain>
    </source>
</reference>
<evidence type="ECO:0000256" key="4">
    <source>
        <dbReference type="ARBA" id="ARBA00022737"/>
    </source>
</evidence>
<dbReference type="PROSITE" id="PS50088">
    <property type="entry name" value="ANK_REPEAT"/>
    <property type="match status" value="1"/>
</dbReference>
<feature type="region of interest" description="Disordered" evidence="7">
    <location>
        <begin position="556"/>
        <end position="614"/>
    </location>
</feature>
<dbReference type="InterPro" id="IPR011989">
    <property type="entry name" value="ARM-like"/>
</dbReference>
<dbReference type="FunFam" id="1.25.10.10:FF:000402">
    <property type="entry name" value="Related to importin beta-2 subunit (Transportin)"/>
    <property type="match status" value="1"/>
</dbReference>
<sequence>MVQVRKAQHHSTFAAANGHLDIVRILLEAGARPAAADKEAVLPEALALGNGHTECANLIRSWISAYGSNGLAGMVESRDTVSGDVTLGPAGYIRYAASATPSTARNNKSSSQTLSASNASKVAGSRSGPTSKGGSIFKTSSNPNLRNDAASFATPPLPVASPASLTSSQSMSSSSAYPTAISSGLGAFPSAGTSYDSSDYAATSTASAQARFTSVSAAVPAMSSNWQPSQEGLTELVQLFRDSQSPQMHVQERIAQRLDTVGQIPDYANYCVFTLTSLTTEDLATRSVAGLILKNHILFHNDLISPESFEYVKQAIIPALSLPEDMLRRTATQVVSMLMTILTPQGWPEGLSKLGELMASQNIDEAEGAFSSLAKICEDIPRELELCELNGVKPIDILIPKFIQATQHNDPRLRMHALNCLNQFVQIGSAALQNHIDTFLAALFKRASDESANVRRYVCQALVLILGVRPDKLIPEMDNVVEYMLYSTQDKDDDVSLEACEFWLQFAEEPSLKDKLRPYLSRVAPVLLKGMVYNELDLLMLGGDEDDAAVPDRAEDIKPRHYGGGTHRNEHLDDAAANGGASGTGKSRAAIEAQDDDEDDYDEDEDDEEEDDGISDWNLRKCSAAALDVMAVNFGDELLEILLPYLKERLFSQDWLQRECGILALGAIAEGCIAGIQPHLPTLVPFLINSLKDSKPLVRSITCWTLGRYSSWCVAAETPEHQQQFFVPAMEGLLNMVLDNNKRVQEAGCSAFATLEEEAGRNLEPFLEPVLKTLVFAFDKYQQKNLLILYDALGTLADSVGSALNRPEYVEIVMPPLIAKWQGLHDTDPDLIPLLECMSSVTIAVGPGFLPYSPPVFQRCVGIVHDNLAAAEAESQKPAMEQDIPDRTFIIVALDLLSGLTQGLNTAVRDLVAGSQPSLLPLLGHCITNVEAPVRQSAYALLGDLAISCFDLLKPFLPQLMPELIRQIEPEPKMENVSVCNNAAWAAGEIALQYGSSDPELAQWVEELVKRLVPVLLSTKSVKSLSENAAVTIGRLGLVQPGLVAPHLHVFIESWCQALWDIKDNDEKDSAFRGLCEMIQVNPNGAAKGFVYFCNAVVRWSTPSAELNEMFGKILTGFREMSGDQWEVQKQQFPPVIVQRLADRYGL</sequence>
<comment type="subcellular location">
    <subcellularLocation>
        <location evidence="1">Cytoplasm</location>
    </subcellularLocation>
</comment>
<keyword evidence="10" id="KW-1185">Reference proteome</keyword>
<feature type="compositionally biased region" description="Acidic residues" evidence="7">
    <location>
        <begin position="593"/>
        <end position="614"/>
    </location>
</feature>
<evidence type="ECO:0000256" key="1">
    <source>
        <dbReference type="ARBA" id="ARBA00004496"/>
    </source>
</evidence>
<dbReference type="GO" id="GO:0006606">
    <property type="term" value="P:protein import into nucleus"/>
    <property type="evidence" value="ECO:0007669"/>
    <property type="project" value="InterPro"/>
</dbReference>
<feature type="domain" description="Importin N-terminal" evidence="8">
    <location>
        <begin position="260"/>
        <end position="320"/>
    </location>
</feature>
<evidence type="ECO:0000256" key="7">
    <source>
        <dbReference type="SAM" id="MobiDB-lite"/>
    </source>
</evidence>
<dbReference type="SUPFAM" id="SSF48403">
    <property type="entry name" value="Ankyrin repeat"/>
    <property type="match status" value="1"/>
</dbReference>
<dbReference type="InterPro" id="IPR040122">
    <property type="entry name" value="Importin_beta"/>
</dbReference>
<dbReference type="GO" id="GO:0005737">
    <property type="term" value="C:cytoplasm"/>
    <property type="evidence" value="ECO:0007669"/>
    <property type="project" value="UniProtKB-SubCell"/>
</dbReference>
<evidence type="ECO:0000259" key="8">
    <source>
        <dbReference type="Pfam" id="PF03810"/>
    </source>
</evidence>
<keyword evidence="6" id="KW-0040">ANK repeat</keyword>
<keyword evidence="3" id="KW-0963">Cytoplasm</keyword>
<dbReference type="SUPFAM" id="SSF48371">
    <property type="entry name" value="ARM repeat"/>
    <property type="match status" value="1"/>
</dbReference>
<dbReference type="AlphaFoldDB" id="A0A8H8QM65"/>
<dbReference type="InterPro" id="IPR036770">
    <property type="entry name" value="Ankyrin_rpt-contain_sf"/>
</dbReference>
<dbReference type="Proteomes" id="UP000658997">
    <property type="component" value="Unassembled WGS sequence"/>
</dbReference>
<comment type="caution">
    <text evidence="9">The sequence shown here is derived from an EMBL/GenBank/DDBJ whole genome shotgun (WGS) entry which is preliminary data.</text>
</comment>
<dbReference type="Gene3D" id="1.25.10.10">
    <property type="entry name" value="Leucine-rich Repeat Variant"/>
    <property type="match status" value="2"/>
</dbReference>
<keyword evidence="2" id="KW-0813">Transport</keyword>
<name>A0A8H8QM65_9BASI</name>
<dbReference type="EMBL" id="ULHB01000056">
    <property type="protein sequence ID" value="SYW79463.1"/>
    <property type="molecule type" value="Genomic_DNA"/>
</dbReference>
<dbReference type="GO" id="GO:0031267">
    <property type="term" value="F:small GTPase binding"/>
    <property type="evidence" value="ECO:0007669"/>
    <property type="project" value="InterPro"/>
</dbReference>
<dbReference type="Gene3D" id="1.25.40.20">
    <property type="entry name" value="Ankyrin repeat-containing domain"/>
    <property type="match status" value="1"/>
</dbReference>
<evidence type="ECO:0000256" key="3">
    <source>
        <dbReference type="ARBA" id="ARBA00022490"/>
    </source>
</evidence>
<dbReference type="PANTHER" id="PTHR10527">
    <property type="entry name" value="IMPORTIN BETA"/>
    <property type="match status" value="1"/>
</dbReference>
<feature type="repeat" description="ANK" evidence="6">
    <location>
        <begin position="13"/>
        <end position="38"/>
    </location>
</feature>
<evidence type="ECO:0000313" key="9">
    <source>
        <dbReference type="EMBL" id="SYW79463.1"/>
    </source>
</evidence>
<feature type="compositionally biased region" description="Polar residues" evidence="7">
    <location>
        <begin position="127"/>
        <end position="141"/>
    </location>
</feature>
<protein>
    <submittedName>
        <fullName evidence="9">Related to importin beta-2 subunit (Transportin)</fullName>
    </submittedName>
</protein>
<accession>A0A8H8QM65</accession>
<feature type="region of interest" description="Disordered" evidence="7">
    <location>
        <begin position="101"/>
        <end position="141"/>
    </location>
</feature>
<dbReference type="InterPro" id="IPR002110">
    <property type="entry name" value="Ankyrin_rpt"/>
</dbReference>
<evidence type="ECO:0000256" key="2">
    <source>
        <dbReference type="ARBA" id="ARBA00022448"/>
    </source>
</evidence>
<keyword evidence="5" id="KW-0653">Protein transport</keyword>
<dbReference type="InterPro" id="IPR016024">
    <property type="entry name" value="ARM-type_fold"/>
</dbReference>
<keyword evidence="4" id="KW-0677">Repeat</keyword>
<gene>
    <name evidence="9" type="ORF">UBRO2_03147</name>
</gene>
<evidence type="ECO:0000313" key="10">
    <source>
        <dbReference type="Proteomes" id="UP000658997"/>
    </source>
</evidence>
<dbReference type="FunFam" id="1.25.10.10:FF:000313">
    <property type="entry name" value="Importin beta-2 subunit, putative"/>
    <property type="match status" value="1"/>
</dbReference>
<feature type="compositionally biased region" description="Low complexity" evidence="7">
    <location>
        <begin position="106"/>
        <end position="121"/>
    </location>
</feature>
<dbReference type="Pfam" id="PF03810">
    <property type="entry name" value="IBN_N"/>
    <property type="match status" value="1"/>
</dbReference>
<organism evidence="9 10">
    <name type="scientific">Ustilago bromivora</name>
    <dbReference type="NCBI Taxonomy" id="307758"/>
    <lineage>
        <taxon>Eukaryota</taxon>
        <taxon>Fungi</taxon>
        <taxon>Dikarya</taxon>
        <taxon>Basidiomycota</taxon>
        <taxon>Ustilaginomycotina</taxon>
        <taxon>Ustilaginomycetes</taxon>
        <taxon>Ustilaginales</taxon>
        <taxon>Ustilaginaceae</taxon>
        <taxon>Ustilago</taxon>
    </lineage>
</organism>
<evidence type="ECO:0000256" key="5">
    <source>
        <dbReference type="ARBA" id="ARBA00022927"/>
    </source>
</evidence>
<evidence type="ECO:0000256" key="6">
    <source>
        <dbReference type="PROSITE-ProRule" id="PRU00023"/>
    </source>
</evidence>
<dbReference type="Pfam" id="PF13513">
    <property type="entry name" value="HEAT_EZ"/>
    <property type="match status" value="1"/>
</dbReference>
<proteinExistence type="predicted"/>